<dbReference type="RefSeq" id="WP_138563394.1">
    <property type="nucleotide sequence ID" value="NZ_CP040602.1"/>
</dbReference>
<evidence type="ECO:0000313" key="4">
    <source>
        <dbReference type="Proteomes" id="UP000304864"/>
    </source>
</evidence>
<dbReference type="OrthoDB" id="1123500at2"/>
<keyword evidence="1" id="KW-0812">Transmembrane</keyword>
<sequence length="76" mass="9051">MNWNYWNMHGYDGMGFMWFWLLLIVIVVVLLAWFVKPGGSSVPHHETALDILQKRLARGEIDEQEYRRIKDTLDTE</sequence>
<feature type="domain" description="SHOCT" evidence="2">
    <location>
        <begin position="47"/>
        <end position="73"/>
    </location>
</feature>
<dbReference type="Proteomes" id="UP000304864">
    <property type="component" value="Chromosome"/>
</dbReference>
<accession>A0A4P9K303</accession>
<organism evidence="3 4">
    <name type="scientific">Thiomicrorhabdus sediminis</name>
    <dbReference type="NCBI Taxonomy" id="2580412"/>
    <lineage>
        <taxon>Bacteria</taxon>
        <taxon>Pseudomonadati</taxon>
        <taxon>Pseudomonadota</taxon>
        <taxon>Gammaproteobacteria</taxon>
        <taxon>Thiotrichales</taxon>
        <taxon>Piscirickettsiaceae</taxon>
        <taxon>Thiomicrorhabdus</taxon>
    </lineage>
</organism>
<dbReference type="InterPro" id="IPR018649">
    <property type="entry name" value="SHOCT"/>
</dbReference>
<gene>
    <name evidence="3" type="ORF">FE785_00610</name>
</gene>
<dbReference type="AlphaFoldDB" id="A0A4P9K303"/>
<dbReference type="EMBL" id="CP040602">
    <property type="protein sequence ID" value="QCU89234.1"/>
    <property type="molecule type" value="Genomic_DNA"/>
</dbReference>
<proteinExistence type="predicted"/>
<evidence type="ECO:0000313" key="3">
    <source>
        <dbReference type="EMBL" id="QCU89234.1"/>
    </source>
</evidence>
<name>A0A4P9K303_9GAMM</name>
<keyword evidence="4" id="KW-1185">Reference proteome</keyword>
<reference evidence="3 4" key="1">
    <citation type="submission" date="2019-05" db="EMBL/GenBank/DDBJ databases">
        <title>Thiomicrorhabdus sediminis sp. nov, a novel sulfur-oxidizing bacterium isolated from coastal sediment.</title>
        <authorList>
            <person name="Liu X."/>
        </authorList>
    </citation>
    <scope>NUCLEOTIDE SEQUENCE [LARGE SCALE GENOMIC DNA]</scope>
    <source>
        <strain evidence="3 4">G1</strain>
    </source>
</reference>
<keyword evidence="1" id="KW-0472">Membrane</keyword>
<evidence type="ECO:0000259" key="2">
    <source>
        <dbReference type="Pfam" id="PF09851"/>
    </source>
</evidence>
<feature type="transmembrane region" description="Helical" evidence="1">
    <location>
        <begin position="15"/>
        <end position="35"/>
    </location>
</feature>
<keyword evidence="1" id="KW-1133">Transmembrane helix</keyword>
<dbReference type="KEGG" id="thig:FE785_00610"/>
<evidence type="ECO:0000256" key="1">
    <source>
        <dbReference type="SAM" id="Phobius"/>
    </source>
</evidence>
<dbReference type="Pfam" id="PF09851">
    <property type="entry name" value="SHOCT"/>
    <property type="match status" value="1"/>
</dbReference>
<protein>
    <submittedName>
        <fullName evidence="3">SHOCT domain-containing protein</fullName>
    </submittedName>
</protein>